<dbReference type="InterPro" id="IPR035414">
    <property type="entry name" value="Peptidase_M1_pepN_Ig-like"/>
</dbReference>
<evidence type="ECO:0000256" key="11">
    <source>
        <dbReference type="ARBA" id="ARBA00023049"/>
    </source>
</evidence>
<evidence type="ECO:0000256" key="2">
    <source>
        <dbReference type="ARBA" id="ARBA00001947"/>
    </source>
</evidence>
<dbReference type="PRINTS" id="PR00756">
    <property type="entry name" value="ALADIPTASE"/>
</dbReference>
<evidence type="ECO:0000256" key="10">
    <source>
        <dbReference type="ARBA" id="ARBA00022833"/>
    </source>
</evidence>
<sequence>MATDQQNRQAKSRHDYQPPAFLIPTIDLHFELDSAATIVSSVMQLRRQTAGAALKLDGQHLKLLQVLIDNKQLSDAQYDLSGESLTIPDVPDAFELKIVTQIAPVENTALEGLYMAGNSYCTQCEAEGFRRISYFLDRPDVLSEYRVTIKAAAASYPYLLSNGNKIAEHITADGSRIVQWHDPFPKPCYLFALVAGDYDLLEDNFITASGREVALQLFVDKGQAHRGDFALQALKRAMRWDEQRFNLEYDLDIYMVVATDFFNMGAMENKGLNVFNSKYVLAETATATDRDYFNIESIIGHEYFHNWTGNRVTCQDWFQLSLKEGLTVFRDQEFSADMGSATLCRIDAVKLIRTAQFAEDASPMAHPIRPESVLEMNNFYTVTVYDKGAEVIRMLQTILGKEGFAQGMALYLKRHDGQAATCDDFIRAMQDANRYDLSQFALWYSQSGTTQLTASQQYDAATQVLTLTLGQSTAATADQSVKKALLIPVRIELLLSGNEKQSHLLLLTEYDQVFSFNNISNEPVVVWLEHFSAPVKLQQQSSDDALLHIAAFATDGVARWDAIQQFWSRKVAEVIAGKNAQHVLPPKLFQMMQSWLRDPGDDKALIAELLSLPDFETLAEQYEQIPVDGILSALEQFRQIIADRLQSDFVSCYQQVPVSAYQYDEASVGNRRLRALCLGYIAFQHNSQQLLQAHYHQADNMSDTIAALMASQQAQTDTFKALLADFSQRWNSDVLVMDKAFGLAATQPSEQVFTSIEEMQSHPLFSWKNPNRVRALFSAFSMRNPRQFHSADGKGYQLLQYAVAKMDAINPQVAARLITPLLSWRRYDESRQQAMRNVLQVLADSSSLSNDVFEKVSRSLS</sequence>
<evidence type="ECO:0000259" key="15">
    <source>
        <dbReference type="Pfam" id="PF17432"/>
    </source>
</evidence>
<dbReference type="Pfam" id="PF01433">
    <property type="entry name" value="Peptidase_M1"/>
    <property type="match status" value="1"/>
</dbReference>
<dbReference type="SUPFAM" id="SSF55486">
    <property type="entry name" value="Metalloproteases ('zincins'), catalytic domain"/>
    <property type="match status" value="1"/>
</dbReference>
<evidence type="ECO:0000313" key="18">
    <source>
        <dbReference type="Proteomes" id="UP001501169"/>
    </source>
</evidence>
<evidence type="ECO:0000259" key="14">
    <source>
        <dbReference type="Pfam" id="PF11940"/>
    </source>
</evidence>
<organism evidence="17 18">
    <name type="scientific">Rheinheimera aquimaris</name>
    <dbReference type="NCBI Taxonomy" id="412437"/>
    <lineage>
        <taxon>Bacteria</taxon>
        <taxon>Pseudomonadati</taxon>
        <taxon>Pseudomonadota</taxon>
        <taxon>Gammaproteobacteria</taxon>
        <taxon>Chromatiales</taxon>
        <taxon>Chromatiaceae</taxon>
        <taxon>Rheinheimera</taxon>
    </lineage>
</organism>
<keyword evidence="9" id="KW-0378">Hydrolase</keyword>
<comment type="caution">
    <text evidence="17">The sequence shown here is derived from an EMBL/GenBank/DDBJ whole genome shotgun (WGS) entry which is preliminary data.</text>
</comment>
<accession>A0ABN1DG06</accession>
<dbReference type="Pfam" id="PF11940">
    <property type="entry name" value="DUF3458"/>
    <property type="match status" value="1"/>
</dbReference>
<comment type="catalytic activity">
    <reaction evidence="1">
        <text>Release of an N-terminal amino acid, Xaa-|-Yaa- from a peptide, amide or arylamide. Xaa is preferably Ala, but may be most amino acids including Pro (slow action). When a terminal hydrophobic residue is followed by a prolyl residue, the two may be released as an intact Xaa-Pro dipeptide.</text>
        <dbReference type="EC" id="3.4.11.2"/>
    </reaction>
</comment>
<evidence type="ECO:0000256" key="6">
    <source>
        <dbReference type="ARBA" id="ARBA00022438"/>
    </source>
</evidence>
<proteinExistence type="inferred from homology"/>
<keyword evidence="18" id="KW-1185">Reference proteome</keyword>
<gene>
    <name evidence="17" type="primary">pepN</name>
    <name evidence="17" type="ORF">GCM10009098_07960</name>
</gene>
<evidence type="ECO:0000256" key="1">
    <source>
        <dbReference type="ARBA" id="ARBA00000098"/>
    </source>
</evidence>
<feature type="domain" description="Peptidase M1 alanyl aminopeptidase Ig-like fold" evidence="14">
    <location>
        <begin position="448"/>
        <end position="539"/>
    </location>
</feature>
<dbReference type="InterPro" id="IPR045357">
    <property type="entry name" value="Aminopeptidase_N-like_N"/>
</dbReference>
<reference evidence="17 18" key="1">
    <citation type="journal article" date="2019" name="Int. J. Syst. Evol. Microbiol.">
        <title>The Global Catalogue of Microorganisms (GCM) 10K type strain sequencing project: providing services to taxonomists for standard genome sequencing and annotation.</title>
        <authorList>
            <consortium name="The Broad Institute Genomics Platform"/>
            <consortium name="The Broad Institute Genome Sequencing Center for Infectious Disease"/>
            <person name="Wu L."/>
            <person name="Ma J."/>
        </authorList>
    </citation>
    <scope>NUCLEOTIDE SEQUENCE [LARGE SCALE GENOMIC DNA]</scope>
    <source>
        <strain evidence="17 18">JCM 14331</strain>
    </source>
</reference>
<keyword evidence="6 17" id="KW-0031">Aminopeptidase</keyword>
<dbReference type="PANTHER" id="PTHR46322:SF1">
    <property type="entry name" value="PUROMYCIN-SENSITIVE AMINOPEPTIDASE"/>
    <property type="match status" value="1"/>
</dbReference>
<dbReference type="InterPro" id="IPR027268">
    <property type="entry name" value="Peptidase_M4/M1_CTD_sf"/>
</dbReference>
<dbReference type="Gene3D" id="2.60.40.1840">
    <property type="match status" value="1"/>
</dbReference>
<protein>
    <recommendedName>
        <fullName evidence="5 12">Aminopeptidase N</fullName>
        <ecNumber evidence="4 12">3.4.11.2</ecNumber>
    </recommendedName>
</protein>
<evidence type="ECO:0000313" key="17">
    <source>
        <dbReference type="EMBL" id="GAA0542683.1"/>
    </source>
</evidence>
<comment type="similarity">
    <text evidence="3">Belongs to the peptidase M1 family.</text>
</comment>
<evidence type="ECO:0000256" key="12">
    <source>
        <dbReference type="NCBIfam" id="TIGR02414"/>
    </source>
</evidence>
<dbReference type="NCBIfam" id="TIGR02414">
    <property type="entry name" value="pepN_proteo"/>
    <property type="match status" value="1"/>
</dbReference>
<dbReference type="InterPro" id="IPR012779">
    <property type="entry name" value="Peptidase_M1_pepN"/>
</dbReference>
<dbReference type="EC" id="3.4.11.2" evidence="4 12"/>
<dbReference type="InterPro" id="IPR037144">
    <property type="entry name" value="Peptidase_M1_pepN_C_sf"/>
</dbReference>
<dbReference type="Gene3D" id="2.60.40.1730">
    <property type="entry name" value="tricorn interacting facor f3 domain"/>
    <property type="match status" value="1"/>
</dbReference>
<feature type="domain" description="Aminopeptidase N-like N-terminal" evidence="16">
    <location>
        <begin position="51"/>
        <end position="190"/>
    </location>
</feature>
<dbReference type="GO" id="GO:0004177">
    <property type="term" value="F:aminopeptidase activity"/>
    <property type="evidence" value="ECO:0007669"/>
    <property type="project" value="UniProtKB-KW"/>
</dbReference>
<keyword evidence="8" id="KW-0479">Metal-binding</keyword>
<evidence type="ECO:0000259" key="13">
    <source>
        <dbReference type="Pfam" id="PF01433"/>
    </source>
</evidence>
<evidence type="ECO:0000259" key="16">
    <source>
        <dbReference type="Pfam" id="PF17900"/>
    </source>
</evidence>
<dbReference type="Gene3D" id="1.10.390.10">
    <property type="entry name" value="Neutral Protease Domain 2"/>
    <property type="match status" value="1"/>
</dbReference>
<dbReference type="Proteomes" id="UP001501169">
    <property type="component" value="Unassembled WGS sequence"/>
</dbReference>
<comment type="cofactor">
    <cofactor evidence="2">
        <name>Zn(2+)</name>
        <dbReference type="ChEBI" id="CHEBI:29105"/>
    </cofactor>
</comment>
<name>A0ABN1DG06_9GAMM</name>
<dbReference type="InterPro" id="IPR014782">
    <property type="entry name" value="Peptidase_M1_dom"/>
</dbReference>
<dbReference type="CDD" id="cd09600">
    <property type="entry name" value="M1_APN"/>
    <property type="match status" value="1"/>
</dbReference>
<dbReference type="EMBL" id="BAAAEO010000001">
    <property type="protein sequence ID" value="GAA0542683.1"/>
    <property type="molecule type" value="Genomic_DNA"/>
</dbReference>
<dbReference type="InterPro" id="IPR042097">
    <property type="entry name" value="Aminopeptidase_N-like_N_sf"/>
</dbReference>
<keyword evidence="11" id="KW-0482">Metalloprotease</keyword>
<evidence type="ECO:0000256" key="9">
    <source>
        <dbReference type="ARBA" id="ARBA00022801"/>
    </source>
</evidence>
<dbReference type="SUPFAM" id="SSF63737">
    <property type="entry name" value="Leukotriene A4 hydrolase N-terminal domain"/>
    <property type="match status" value="1"/>
</dbReference>
<dbReference type="Pfam" id="PF17900">
    <property type="entry name" value="Peptidase_M1_N"/>
    <property type="match status" value="1"/>
</dbReference>
<dbReference type="InterPro" id="IPR024601">
    <property type="entry name" value="Peptidase_M1_pepN_C"/>
</dbReference>
<evidence type="ECO:0000256" key="8">
    <source>
        <dbReference type="ARBA" id="ARBA00022723"/>
    </source>
</evidence>
<keyword evidence="7" id="KW-0645">Protease</keyword>
<evidence type="ECO:0000256" key="5">
    <source>
        <dbReference type="ARBA" id="ARBA00015611"/>
    </source>
</evidence>
<dbReference type="InterPro" id="IPR001930">
    <property type="entry name" value="Peptidase_M1"/>
</dbReference>
<keyword evidence="10" id="KW-0862">Zinc</keyword>
<dbReference type="PANTHER" id="PTHR46322">
    <property type="entry name" value="PUROMYCIN-SENSITIVE AMINOPEPTIDASE"/>
    <property type="match status" value="1"/>
</dbReference>
<dbReference type="InterPro" id="IPR038438">
    <property type="entry name" value="PepN_Ig-like_sf"/>
</dbReference>
<feature type="domain" description="Peptidase M1 membrane alanine aminopeptidase" evidence="13">
    <location>
        <begin position="229"/>
        <end position="440"/>
    </location>
</feature>
<dbReference type="RefSeq" id="WP_226765402.1">
    <property type="nucleotide sequence ID" value="NZ_BAAAEO010000001.1"/>
</dbReference>
<dbReference type="Gene3D" id="1.25.50.10">
    <property type="entry name" value="Peptidase M1, alanyl aminopeptidase, C-terminal domain"/>
    <property type="match status" value="1"/>
</dbReference>
<feature type="domain" description="Peptidase M1 alanyl aminopeptidase C-terminal" evidence="15">
    <location>
        <begin position="543"/>
        <end position="860"/>
    </location>
</feature>
<evidence type="ECO:0000256" key="3">
    <source>
        <dbReference type="ARBA" id="ARBA00010136"/>
    </source>
</evidence>
<evidence type="ECO:0000256" key="4">
    <source>
        <dbReference type="ARBA" id="ARBA00012564"/>
    </source>
</evidence>
<evidence type="ECO:0000256" key="7">
    <source>
        <dbReference type="ARBA" id="ARBA00022670"/>
    </source>
</evidence>
<dbReference type="Gene3D" id="3.30.2010.30">
    <property type="match status" value="1"/>
</dbReference>
<dbReference type="Pfam" id="PF17432">
    <property type="entry name" value="DUF3458_C"/>
    <property type="match status" value="1"/>
</dbReference>